<dbReference type="RefSeq" id="WP_259525143.1">
    <property type="nucleotide sequence ID" value="NZ_JANLCK010000001.1"/>
</dbReference>
<comment type="caution">
    <text evidence="2">The sequence shown here is derived from an EMBL/GenBank/DDBJ whole genome shotgun (WGS) entry which is preliminary data.</text>
</comment>
<name>A0AA42BTV0_9MICO</name>
<sequence length="89" mass="9515">MSDADKTASSRIERTLAVMIAAVIGMSIIAFLAIIIATAAGVKGESFSSGVWPAVFLVPYIGLPIGLVLMLVLLIVNMRRRLREARGSR</sequence>
<feature type="transmembrane region" description="Helical" evidence="1">
    <location>
        <begin position="16"/>
        <end position="42"/>
    </location>
</feature>
<keyword evidence="1" id="KW-0812">Transmembrane</keyword>
<organism evidence="2 3">
    <name type="scientific">Herbiconiux oxytropis</name>
    <dbReference type="NCBI Taxonomy" id="2970915"/>
    <lineage>
        <taxon>Bacteria</taxon>
        <taxon>Bacillati</taxon>
        <taxon>Actinomycetota</taxon>
        <taxon>Actinomycetes</taxon>
        <taxon>Micrococcales</taxon>
        <taxon>Microbacteriaceae</taxon>
        <taxon>Herbiconiux</taxon>
    </lineage>
</organism>
<gene>
    <name evidence="2" type="ORF">N1028_02270</name>
</gene>
<accession>A0AA42BTV0</accession>
<evidence type="ECO:0000313" key="2">
    <source>
        <dbReference type="EMBL" id="MCS5724714.1"/>
    </source>
</evidence>
<proteinExistence type="predicted"/>
<keyword evidence="1" id="KW-1133">Transmembrane helix</keyword>
<evidence type="ECO:0000313" key="3">
    <source>
        <dbReference type="Proteomes" id="UP001165587"/>
    </source>
</evidence>
<protein>
    <recommendedName>
        <fullName evidence="4">Multidrug ABC transporter ATPase</fullName>
    </recommendedName>
</protein>
<evidence type="ECO:0000256" key="1">
    <source>
        <dbReference type="SAM" id="Phobius"/>
    </source>
</evidence>
<evidence type="ECO:0008006" key="4">
    <source>
        <dbReference type="Google" id="ProtNLM"/>
    </source>
</evidence>
<feature type="transmembrane region" description="Helical" evidence="1">
    <location>
        <begin position="54"/>
        <end position="76"/>
    </location>
</feature>
<dbReference type="Proteomes" id="UP001165587">
    <property type="component" value="Unassembled WGS sequence"/>
</dbReference>
<keyword evidence="3" id="KW-1185">Reference proteome</keyword>
<dbReference type="AlphaFoldDB" id="A0AA42BTV0"/>
<reference evidence="2" key="1">
    <citation type="submission" date="2022-08" db="EMBL/GenBank/DDBJ databases">
        <authorList>
            <person name="Deng Y."/>
            <person name="Han X.-F."/>
            <person name="Zhang Y.-Q."/>
        </authorList>
    </citation>
    <scope>NUCLEOTIDE SEQUENCE</scope>
    <source>
        <strain evidence="2">CPCC 203407</strain>
    </source>
</reference>
<dbReference type="EMBL" id="JANLCK010000001">
    <property type="protein sequence ID" value="MCS5724714.1"/>
    <property type="molecule type" value="Genomic_DNA"/>
</dbReference>
<keyword evidence="1" id="KW-0472">Membrane</keyword>